<dbReference type="Gene3D" id="2.60.40.2090">
    <property type="match status" value="1"/>
</dbReference>
<sequence>MAKFINNNWFKLVCFSAIALTTMSSCIKEDMDDCPPAISKVALQFDYTYNVKQADAFAAEVKNINVYAFDENGKFFDSYIESREKFETGHTMEITGLKDGKYTFVCLARDRQVMSRAEDDEMEFSFASLTPGVSTIDDLTERMGKDNGEEIKNDKEFAALYTAKTQVDFQRLNQNGNEGTVVTSTLSLMKCTKTYRIVLLPYENDQADFKPENFDVRIEGSSAWLDHKGEKVKNERITYLPYNMERRANYDGAHTEVNEEPVDQALIYDLSSSRMFERQNDRRVVRDGDKNNYDDKRIIITDLRDKDNPIELFNHSLPWFLALCGEKVNQNWEDQEYLDREDHYVLMFYVSDKRDYNMITKVNVNGWNVNIKDTELGNNQ</sequence>
<evidence type="ECO:0000313" key="9">
    <source>
        <dbReference type="Proteomes" id="UP000297872"/>
    </source>
</evidence>
<dbReference type="Proteomes" id="UP000297872">
    <property type="component" value="Unassembled WGS sequence"/>
</dbReference>
<organism evidence="8 9">
    <name type="scientific">Segatella hominis</name>
    <dbReference type="NCBI Taxonomy" id="2518605"/>
    <lineage>
        <taxon>Bacteria</taxon>
        <taxon>Pseudomonadati</taxon>
        <taxon>Bacteroidota</taxon>
        <taxon>Bacteroidia</taxon>
        <taxon>Bacteroidales</taxon>
        <taxon>Prevotellaceae</taxon>
        <taxon>Segatella</taxon>
    </lineage>
</organism>
<evidence type="ECO:0000256" key="7">
    <source>
        <dbReference type="ARBA" id="ARBA00023288"/>
    </source>
</evidence>
<dbReference type="Pfam" id="PF08842">
    <property type="entry name" value="Mfa2"/>
    <property type="match status" value="1"/>
</dbReference>
<dbReference type="GeneID" id="302994561"/>
<comment type="caution">
    <text evidence="8">The sequence shown here is derived from an EMBL/GenBank/DDBJ whole genome shotgun (WGS) entry which is preliminary data.</text>
</comment>
<comment type="similarity">
    <text evidence="2">Belongs to the bacteroidetes fimbrillin superfamily. FimB/Mfa2 family.</text>
</comment>
<name>A0A4Y8VRS2_9BACT</name>
<dbReference type="EMBL" id="SGVY01000008">
    <property type="protein sequence ID" value="TFH83023.1"/>
    <property type="molecule type" value="Genomic_DNA"/>
</dbReference>
<dbReference type="AlphaFoldDB" id="A0A4Y8VRS2"/>
<proteinExistence type="inferred from homology"/>
<evidence type="ECO:0000256" key="4">
    <source>
        <dbReference type="ARBA" id="ARBA00023136"/>
    </source>
</evidence>
<protein>
    <recommendedName>
        <fullName evidence="10">FimB/Mfa2 family fimbrial subunit</fullName>
    </recommendedName>
</protein>
<dbReference type="InterPro" id="IPR014941">
    <property type="entry name" value="FimB/Mfa2/Mfa3"/>
</dbReference>
<reference evidence="8 9" key="1">
    <citation type="submission" date="2019-02" db="EMBL/GenBank/DDBJ databases">
        <title>Draft Genome Sequence of the Prevotella sp. BCRC 81118, Isolated from Human Feces.</title>
        <authorList>
            <person name="Huang C.-H."/>
        </authorList>
    </citation>
    <scope>NUCLEOTIDE SEQUENCE [LARGE SCALE GENOMIC DNA]</scope>
    <source>
        <strain evidence="8 9">BCRC 81118</strain>
    </source>
</reference>
<keyword evidence="6" id="KW-0998">Cell outer membrane</keyword>
<keyword evidence="9" id="KW-1185">Reference proteome</keyword>
<keyword evidence="4" id="KW-0472">Membrane</keyword>
<keyword evidence="3" id="KW-0732">Signal</keyword>
<keyword evidence="7" id="KW-0449">Lipoprotein</keyword>
<dbReference type="RefSeq" id="WP_134842937.1">
    <property type="nucleotide sequence ID" value="NZ_SGVY01000008.1"/>
</dbReference>
<comment type="subcellular location">
    <subcellularLocation>
        <location evidence="1">Cell outer membrane</location>
    </subcellularLocation>
</comment>
<dbReference type="Gene3D" id="2.60.40.2100">
    <property type="match status" value="1"/>
</dbReference>
<keyword evidence="5" id="KW-0564">Palmitate</keyword>
<gene>
    <name evidence="8" type="ORF">EXN75_04540</name>
</gene>
<dbReference type="PROSITE" id="PS51257">
    <property type="entry name" value="PROKAR_LIPOPROTEIN"/>
    <property type="match status" value="1"/>
</dbReference>
<accession>A0A4Y8VRS2</accession>
<evidence type="ECO:0000256" key="6">
    <source>
        <dbReference type="ARBA" id="ARBA00023237"/>
    </source>
</evidence>
<dbReference type="OrthoDB" id="1033921at2"/>
<dbReference type="GO" id="GO:0009279">
    <property type="term" value="C:cell outer membrane"/>
    <property type="evidence" value="ECO:0007669"/>
    <property type="project" value="UniProtKB-SubCell"/>
</dbReference>
<evidence type="ECO:0000256" key="2">
    <source>
        <dbReference type="ARBA" id="ARBA00007248"/>
    </source>
</evidence>
<evidence type="ECO:0000256" key="1">
    <source>
        <dbReference type="ARBA" id="ARBA00004442"/>
    </source>
</evidence>
<evidence type="ECO:0000313" key="8">
    <source>
        <dbReference type="EMBL" id="TFH83023.1"/>
    </source>
</evidence>
<evidence type="ECO:0000256" key="5">
    <source>
        <dbReference type="ARBA" id="ARBA00023139"/>
    </source>
</evidence>
<evidence type="ECO:0000256" key="3">
    <source>
        <dbReference type="ARBA" id="ARBA00022729"/>
    </source>
</evidence>
<evidence type="ECO:0008006" key="10">
    <source>
        <dbReference type="Google" id="ProtNLM"/>
    </source>
</evidence>